<reference evidence="1" key="1">
    <citation type="submission" date="2022-11" db="EMBL/GenBank/DDBJ databases">
        <title>Centuries of genome instability and evolution in soft-shell clam transmissible cancer (bioRxiv).</title>
        <authorList>
            <person name="Hart S.F.M."/>
            <person name="Yonemitsu M.A."/>
            <person name="Giersch R.M."/>
            <person name="Beal B.F."/>
            <person name="Arriagada G."/>
            <person name="Davis B.W."/>
            <person name="Ostrander E.A."/>
            <person name="Goff S.P."/>
            <person name="Metzger M.J."/>
        </authorList>
    </citation>
    <scope>NUCLEOTIDE SEQUENCE</scope>
    <source>
        <strain evidence="1">MELC-2E11</strain>
        <tissue evidence="1">Siphon/mantle</tissue>
    </source>
</reference>
<accession>A0ABY7DR09</accession>
<dbReference type="EMBL" id="CP111014">
    <property type="protein sequence ID" value="WAQ99338.1"/>
    <property type="molecule type" value="Genomic_DNA"/>
</dbReference>
<protein>
    <submittedName>
        <fullName evidence="1">Uncharacterized protein</fullName>
    </submittedName>
</protein>
<evidence type="ECO:0000313" key="2">
    <source>
        <dbReference type="Proteomes" id="UP001164746"/>
    </source>
</evidence>
<proteinExistence type="predicted"/>
<gene>
    <name evidence="1" type="ORF">MAR_023711</name>
</gene>
<keyword evidence="2" id="KW-1185">Reference proteome</keyword>
<name>A0ABY7DR09_MYAAR</name>
<organism evidence="1 2">
    <name type="scientific">Mya arenaria</name>
    <name type="common">Soft-shell clam</name>
    <dbReference type="NCBI Taxonomy" id="6604"/>
    <lineage>
        <taxon>Eukaryota</taxon>
        <taxon>Metazoa</taxon>
        <taxon>Spiralia</taxon>
        <taxon>Lophotrochozoa</taxon>
        <taxon>Mollusca</taxon>
        <taxon>Bivalvia</taxon>
        <taxon>Autobranchia</taxon>
        <taxon>Heteroconchia</taxon>
        <taxon>Euheterodonta</taxon>
        <taxon>Imparidentia</taxon>
        <taxon>Neoheterodontei</taxon>
        <taxon>Myida</taxon>
        <taxon>Myoidea</taxon>
        <taxon>Myidae</taxon>
        <taxon>Mya</taxon>
    </lineage>
</organism>
<evidence type="ECO:0000313" key="1">
    <source>
        <dbReference type="EMBL" id="WAQ99338.1"/>
    </source>
</evidence>
<sequence length="56" mass="6046">MGHQLCQHSDLGFRIIFIGQTLNWAKAVGLWNLALGENHGPRVGVGGCNDCRGVEV</sequence>
<dbReference type="Proteomes" id="UP001164746">
    <property type="component" value="Chromosome 3"/>
</dbReference>